<dbReference type="Gene3D" id="3.40.50.1820">
    <property type="entry name" value="alpha/beta hydrolase"/>
    <property type="match status" value="1"/>
</dbReference>
<protein>
    <submittedName>
        <fullName evidence="2">Hydrolase</fullName>
    </submittedName>
</protein>
<name>A0A3B1AEE4_9ZZZZ</name>
<reference evidence="2" key="1">
    <citation type="submission" date="2018-06" db="EMBL/GenBank/DDBJ databases">
        <authorList>
            <person name="Zhirakovskaya E."/>
        </authorList>
    </citation>
    <scope>NUCLEOTIDE SEQUENCE</scope>
</reference>
<dbReference type="Pfam" id="PF12146">
    <property type="entry name" value="Hydrolase_4"/>
    <property type="match status" value="1"/>
</dbReference>
<evidence type="ECO:0000259" key="1">
    <source>
        <dbReference type="Pfam" id="PF12146"/>
    </source>
</evidence>
<dbReference type="PANTHER" id="PTHR43798">
    <property type="entry name" value="MONOACYLGLYCEROL LIPASE"/>
    <property type="match status" value="1"/>
</dbReference>
<sequence length="291" mass="33652">MNNVEIKSSIKTDDGATLGYRLLRQQQLKPLLTLIHGLASNCTRYSEFVEYTHLKERWDLLRVDLRGHGESMYRGRYSRATWINDLNLIMQTEHYQQTVLMGHSLGAQVAITYASQFPDRCRGLILIDPVFPENLSGLLSKAKRYRYVLSIFRIGLRILNRLGIKRWTIPKRDLRALDEQARTTLKEHPELTIADLYTNPLADFKYIPLANYLQDVNEVVQSLPLLENIKAPVLVLLSGGATISSFDKTKEIIDRFPNARIEVVDADHWLLTEKPEETRRIIENWCAEIFN</sequence>
<dbReference type="PRINTS" id="PR00111">
    <property type="entry name" value="ABHYDROLASE"/>
</dbReference>
<gene>
    <name evidence="2" type="ORF">MNBD_GAMMA23-1569</name>
</gene>
<dbReference type="InterPro" id="IPR022742">
    <property type="entry name" value="Hydrolase_4"/>
</dbReference>
<proteinExistence type="predicted"/>
<dbReference type="InterPro" id="IPR050266">
    <property type="entry name" value="AB_hydrolase_sf"/>
</dbReference>
<feature type="domain" description="Serine aminopeptidase S33" evidence="1">
    <location>
        <begin position="28"/>
        <end position="264"/>
    </location>
</feature>
<dbReference type="PANTHER" id="PTHR43798:SF33">
    <property type="entry name" value="HYDROLASE, PUTATIVE (AFU_ORTHOLOGUE AFUA_2G14860)-RELATED"/>
    <property type="match status" value="1"/>
</dbReference>
<dbReference type="EMBL" id="UOFT01000001">
    <property type="protein sequence ID" value="VAW90966.1"/>
    <property type="molecule type" value="Genomic_DNA"/>
</dbReference>
<dbReference type="GO" id="GO:0016787">
    <property type="term" value="F:hydrolase activity"/>
    <property type="evidence" value="ECO:0007669"/>
    <property type="project" value="UniProtKB-KW"/>
</dbReference>
<organism evidence="2">
    <name type="scientific">hydrothermal vent metagenome</name>
    <dbReference type="NCBI Taxonomy" id="652676"/>
    <lineage>
        <taxon>unclassified sequences</taxon>
        <taxon>metagenomes</taxon>
        <taxon>ecological metagenomes</taxon>
    </lineage>
</organism>
<dbReference type="InterPro" id="IPR029058">
    <property type="entry name" value="AB_hydrolase_fold"/>
</dbReference>
<accession>A0A3B1AEE4</accession>
<dbReference type="GO" id="GO:0016020">
    <property type="term" value="C:membrane"/>
    <property type="evidence" value="ECO:0007669"/>
    <property type="project" value="TreeGrafter"/>
</dbReference>
<dbReference type="AlphaFoldDB" id="A0A3B1AEE4"/>
<keyword evidence="2" id="KW-0378">Hydrolase</keyword>
<dbReference type="InterPro" id="IPR000073">
    <property type="entry name" value="AB_hydrolase_1"/>
</dbReference>
<dbReference type="SUPFAM" id="SSF53474">
    <property type="entry name" value="alpha/beta-Hydrolases"/>
    <property type="match status" value="1"/>
</dbReference>
<evidence type="ECO:0000313" key="2">
    <source>
        <dbReference type="EMBL" id="VAW90966.1"/>
    </source>
</evidence>